<name>A0A7Z2ZSZ1_9BURK</name>
<feature type="region of interest" description="Disordered" evidence="1">
    <location>
        <begin position="51"/>
        <end position="74"/>
    </location>
</feature>
<dbReference type="AlphaFoldDB" id="A0A7Z2ZSZ1"/>
<evidence type="ECO:0000313" key="2">
    <source>
        <dbReference type="EMBL" id="QJE01016.1"/>
    </source>
</evidence>
<organism evidence="2 3">
    <name type="scientific">Massilia forsythiae</name>
    <dbReference type="NCBI Taxonomy" id="2728020"/>
    <lineage>
        <taxon>Bacteria</taxon>
        <taxon>Pseudomonadati</taxon>
        <taxon>Pseudomonadota</taxon>
        <taxon>Betaproteobacteria</taxon>
        <taxon>Burkholderiales</taxon>
        <taxon>Oxalobacteraceae</taxon>
        <taxon>Telluria group</taxon>
        <taxon>Massilia</taxon>
    </lineage>
</organism>
<dbReference type="Proteomes" id="UP000502415">
    <property type="component" value="Chromosome"/>
</dbReference>
<accession>A0A7Z2ZSZ1</accession>
<evidence type="ECO:0000313" key="3">
    <source>
        <dbReference type="Proteomes" id="UP000502415"/>
    </source>
</evidence>
<reference evidence="2 3" key="1">
    <citation type="submission" date="2020-04" db="EMBL/GenBank/DDBJ databases">
        <title>Genome sequencing of novel species.</title>
        <authorList>
            <person name="Heo J."/>
            <person name="Kim S.-J."/>
            <person name="Kim J.-S."/>
            <person name="Hong S.-B."/>
            <person name="Kwon S.-W."/>
        </authorList>
    </citation>
    <scope>NUCLEOTIDE SEQUENCE [LARGE SCALE GENOMIC DNA]</scope>
    <source>
        <strain evidence="2 3">GN2-R2</strain>
    </source>
</reference>
<feature type="compositionally biased region" description="Gly residues" evidence="1">
    <location>
        <begin position="51"/>
        <end position="72"/>
    </location>
</feature>
<gene>
    <name evidence="2" type="ORF">HH212_14055</name>
</gene>
<dbReference type="KEGG" id="mfy:HH212_14055"/>
<keyword evidence="3" id="KW-1185">Reference proteome</keyword>
<sequence>MRTIPDDVLDLIAGGRKVSTWNSWTTSITIVGHAEPEPWYPGDAGGGAWGGYGNGDGNSDAGGGGGVAGDYGVGQHHASPVPEFAPANVHIDTVRNVVLEAATQIKALANLDGNEHGCMIVRTGEGTLKVGPISSGDFDSVTTGYTLQPGDTVVAWVHDHPYDFSIDQSRPSRHDIDSYRDMLSQPRVDPNALMYIVDMKSGDSFEYHKGSRFDKPGADISKDF</sequence>
<evidence type="ECO:0000256" key="1">
    <source>
        <dbReference type="SAM" id="MobiDB-lite"/>
    </source>
</evidence>
<protein>
    <submittedName>
        <fullName evidence="2">Uncharacterized protein</fullName>
    </submittedName>
</protein>
<dbReference type="EMBL" id="CP051685">
    <property type="protein sequence ID" value="QJE01016.1"/>
    <property type="molecule type" value="Genomic_DNA"/>
</dbReference>
<dbReference type="RefSeq" id="WP_170203045.1">
    <property type="nucleotide sequence ID" value="NZ_CP051685.1"/>
</dbReference>
<proteinExistence type="predicted"/>